<comment type="caution">
    <text evidence="1">The sequence shown here is derived from an EMBL/GenBank/DDBJ whole genome shotgun (WGS) entry which is preliminary data.</text>
</comment>
<protein>
    <submittedName>
        <fullName evidence="1">Uncharacterized protein</fullName>
    </submittedName>
</protein>
<sequence>MFLQLAASHSDSAPLRGLPLDPVAMTLGHVLAGLLVAVLLHRAEDALFVIVSTLRLTLPRKMPAPLPPVTTRFAICLPAEPLLLIEQLIRQRIHALRGPPEPPNGGPG</sequence>
<dbReference type="Proteomes" id="UP001500483">
    <property type="component" value="Unassembled WGS sequence"/>
</dbReference>
<gene>
    <name evidence="1" type="ORF">GCM10020366_59520</name>
</gene>
<accession>A0ABP6RZM5</accession>
<proteinExistence type="predicted"/>
<organism evidence="1 2">
    <name type="scientific">Saccharopolyspora gregorii</name>
    <dbReference type="NCBI Taxonomy" id="33914"/>
    <lineage>
        <taxon>Bacteria</taxon>
        <taxon>Bacillati</taxon>
        <taxon>Actinomycetota</taxon>
        <taxon>Actinomycetes</taxon>
        <taxon>Pseudonocardiales</taxon>
        <taxon>Pseudonocardiaceae</taxon>
        <taxon>Saccharopolyspora</taxon>
    </lineage>
</organism>
<keyword evidence="2" id="KW-1185">Reference proteome</keyword>
<name>A0ABP6RZM5_9PSEU</name>
<evidence type="ECO:0000313" key="1">
    <source>
        <dbReference type="EMBL" id="GAA3364280.1"/>
    </source>
</evidence>
<reference evidence="2" key="1">
    <citation type="journal article" date="2019" name="Int. J. Syst. Evol. Microbiol.">
        <title>The Global Catalogue of Microorganisms (GCM) 10K type strain sequencing project: providing services to taxonomists for standard genome sequencing and annotation.</title>
        <authorList>
            <consortium name="The Broad Institute Genomics Platform"/>
            <consortium name="The Broad Institute Genome Sequencing Center for Infectious Disease"/>
            <person name="Wu L."/>
            <person name="Ma J."/>
        </authorList>
    </citation>
    <scope>NUCLEOTIDE SEQUENCE [LARGE SCALE GENOMIC DNA]</scope>
    <source>
        <strain evidence="2">JCM 9687</strain>
    </source>
</reference>
<evidence type="ECO:0000313" key="2">
    <source>
        <dbReference type="Proteomes" id="UP001500483"/>
    </source>
</evidence>
<dbReference type="EMBL" id="BAAAYK010000038">
    <property type="protein sequence ID" value="GAA3364280.1"/>
    <property type="molecule type" value="Genomic_DNA"/>
</dbReference>